<evidence type="ECO:0008006" key="4">
    <source>
        <dbReference type="Google" id="ProtNLM"/>
    </source>
</evidence>
<feature type="compositionally biased region" description="Basic and acidic residues" evidence="1">
    <location>
        <begin position="127"/>
        <end position="153"/>
    </location>
</feature>
<dbReference type="EMBL" id="JBHUJC010000025">
    <property type="protein sequence ID" value="MFD2276559.1"/>
    <property type="molecule type" value="Genomic_DNA"/>
</dbReference>
<comment type="caution">
    <text evidence="2">The sequence shown here is derived from an EMBL/GenBank/DDBJ whole genome shotgun (WGS) entry which is preliminary data.</text>
</comment>
<dbReference type="RefSeq" id="WP_377092948.1">
    <property type="nucleotide sequence ID" value="NZ_JBHSJM010000001.1"/>
</dbReference>
<sequence>MVQSKEKLIGVVAAVMIHLLLAVALTQEAIIKWLFPKPKSEQAAEVKDKAKTVVSFRIAPKPKVKPEPIPETKVEEPTPEPEPSESQFMRTAENQLKGKPKNTRFYGNRDTLAQSNADTDANAPERASVKGEKREYENATASEYKEGSIEHENPGSPEIPPMPKEMTSPPSPEAEIEVAQEKSDGLISAPDAGKPLAGSNIPLVDYMETVKKLPSQVRTKETNDKIDLADKGKAKTGRQEENKEVTKAEDQAKPRKDTARPSSQSTESGFTPLSKATEMVGSITRRGSISSNDVEGTPLGKYTQKVQNAIAAEWTRRLGQHRDLVLPGSIRIRWYVYDDGKVKIDPYHVYKKNGSEIQFGITFQSITSAKIPKMPADLKRDLNGDPISMVINFHF</sequence>
<gene>
    <name evidence="2" type="ORF">ACFSQZ_08780</name>
</gene>
<evidence type="ECO:0000313" key="3">
    <source>
        <dbReference type="Proteomes" id="UP001597297"/>
    </source>
</evidence>
<reference evidence="3" key="1">
    <citation type="journal article" date="2019" name="Int. J. Syst. Evol. Microbiol.">
        <title>The Global Catalogue of Microorganisms (GCM) 10K type strain sequencing project: providing services to taxonomists for standard genome sequencing and annotation.</title>
        <authorList>
            <consortium name="The Broad Institute Genomics Platform"/>
            <consortium name="The Broad Institute Genome Sequencing Center for Infectious Disease"/>
            <person name="Wu L."/>
            <person name="Ma J."/>
        </authorList>
    </citation>
    <scope>NUCLEOTIDE SEQUENCE [LARGE SCALE GENOMIC DNA]</scope>
    <source>
        <strain evidence="3">JCM 16545</strain>
    </source>
</reference>
<evidence type="ECO:0000256" key="1">
    <source>
        <dbReference type="SAM" id="MobiDB-lite"/>
    </source>
</evidence>
<feature type="region of interest" description="Disordered" evidence="1">
    <location>
        <begin position="59"/>
        <end position="199"/>
    </location>
</feature>
<keyword evidence="3" id="KW-1185">Reference proteome</keyword>
<organism evidence="2 3">
    <name type="scientific">Rubritalea spongiae</name>
    <dbReference type="NCBI Taxonomy" id="430797"/>
    <lineage>
        <taxon>Bacteria</taxon>
        <taxon>Pseudomonadati</taxon>
        <taxon>Verrucomicrobiota</taxon>
        <taxon>Verrucomicrobiia</taxon>
        <taxon>Verrucomicrobiales</taxon>
        <taxon>Rubritaleaceae</taxon>
        <taxon>Rubritalea</taxon>
    </lineage>
</organism>
<protein>
    <recommendedName>
        <fullName evidence="4">TonB C-terminal domain-containing protein</fullName>
    </recommendedName>
</protein>
<feature type="region of interest" description="Disordered" evidence="1">
    <location>
        <begin position="211"/>
        <end position="276"/>
    </location>
</feature>
<name>A0ABW5E395_9BACT</name>
<dbReference type="Proteomes" id="UP001597297">
    <property type="component" value="Unassembled WGS sequence"/>
</dbReference>
<feature type="compositionally biased region" description="Basic and acidic residues" evidence="1">
    <location>
        <begin position="218"/>
        <end position="259"/>
    </location>
</feature>
<evidence type="ECO:0000313" key="2">
    <source>
        <dbReference type="EMBL" id="MFD2276559.1"/>
    </source>
</evidence>
<feature type="compositionally biased region" description="Basic and acidic residues" evidence="1">
    <location>
        <begin position="64"/>
        <end position="76"/>
    </location>
</feature>
<proteinExistence type="predicted"/>
<accession>A0ABW5E395</accession>
<feature type="compositionally biased region" description="Polar residues" evidence="1">
    <location>
        <begin position="260"/>
        <end position="271"/>
    </location>
</feature>